<comment type="caution">
    <text evidence="1">The sequence shown here is derived from an EMBL/GenBank/DDBJ whole genome shotgun (WGS) entry which is preliminary data.</text>
</comment>
<evidence type="ECO:0000313" key="2">
    <source>
        <dbReference type="Proteomes" id="UP000187455"/>
    </source>
</evidence>
<keyword evidence="2" id="KW-1185">Reference proteome</keyword>
<accession>A0A1R0GS12</accession>
<dbReference type="AlphaFoldDB" id="A0A1R0GS12"/>
<evidence type="ECO:0000313" key="1">
    <source>
        <dbReference type="EMBL" id="OLY79687.1"/>
    </source>
</evidence>
<dbReference type="Proteomes" id="UP000187455">
    <property type="component" value="Unassembled WGS sequence"/>
</dbReference>
<protein>
    <submittedName>
        <fullName evidence="1">Uncharacterized protein</fullName>
    </submittedName>
</protein>
<dbReference type="EMBL" id="LSSL01004181">
    <property type="protein sequence ID" value="OLY79687.1"/>
    <property type="molecule type" value="Genomic_DNA"/>
</dbReference>
<gene>
    <name evidence="1" type="ORF">AYI68_g6236</name>
</gene>
<sequence length="78" mass="8832">MLYCLQLAPVFVFRLHLAPVSFFPSPYSCSLDISLSRCLDSSFSPWLELLDLELYPSFLIFSSRTLFISSSKTATLDS</sequence>
<reference evidence="1 2" key="1">
    <citation type="journal article" date="2016" name="Mol. Biol. Evol.">
        <title>Genome-Wide Survey of Gut Fungi (Harpellales) Reveals the First Horizontally Transferred Ubiquitin Gene from a Mosquito Host.</title>
        <authorList>
            <person name="Wang Y."/>
            <person name="White M.M."/>
            <person name="Kvist S."/>
            <person name="Moncalvo J.M."/>
        </authorList>
    </citation>
    <scope>NUCLEOTIDE SEQUENCE [LARGE SCALE GENOMIC DNA]</scope>
    <source>
        <strain evidence="1 2">ALG-7-W6</strain>
    </source>
</reference>
<name>A0A1R0GS12_9FUNG</name>
<organism evidence="1 2">
    <name type="scientific">Smittium mucronatum</name>
    <dbReference type="NCBI Taxonomy" id="133383"/>
    <lineage>
        <taxon>Eukaryota</taxon>
        <taxon>Fungi</taxon>
        <taxon>Fungi incertae sedis</taxon>
        <taxon>Zoopagomycota</taxon>
        <taxon>Kickxellomycotina</taxon>
        <taxon>Harpellomycetes</taxon>
        <taxon>Harpellales</taxon>
        <taxon>Legeriomycetaceae</taxon>
        <taxon>Smittium</taxon>
    </lineage>
</organism>
<proteinExistence type="predicted"/>